<feature type="transmembrane region" description="Helical" evidence="6">
    <location>
        <begin position="413"/>
        <end position="432"/>
    </location>
</feature>
<dbReference type="InterPro" id="IPR038770">
    <property type="entry name" value="Na+/solute_symporter_sf"/>
</dbReference>
<dbReference type="PANTHER" id="PTHR43021:SF2">
    <property type="entry name" value="CATION_H+ EXCHANGER DOMAIN-CONTAINING PROTEIN"/>
    <property type="match status" value="1"/>
</dbReference>
<evidence type="ECO:0000256" key="1">
    <source>
        <dbReference type="ARBA" id="ARBA00004141"/>
    </source>
</evidence>
<sequence length="591" mass="63186">MQARLVLASLFAFAAVVAVPATGGKQKPVIKEVKTNKRVKQSPISETLKDVGKIVKKQVESVMEEPSEGDPLPGATNSSQSTPLQVTDSKVTEGMHSKGLKDKSKHQKRAATLEEYLPSPLTILKFMAVVIVSYFSSKGFPYIGLPLVSGYLFCGIIFGPGVLGVVTHPAIRSLRIIDEVSLAFIALAAGAQLHMDKMSARKRSIQLTTVALVTATFLLGTMTLFALRESIDFMDGMSAQQCWAVAMLGGALLVARSPASAIAIKKELGAEGPFTSTVMGTTIIMDVVVIALFALVSLVANGMLSDRGPDPTLLGIFAAQMVISVTLGILVGLAVLPKILFDCSEDVPEENKFMMSIFKHSSYLLVLFLGFVIFFASHALEPFLEPLVTCMAAGCTLSNMTKLRNAFEDFEDRVAPAINALFFTLTGAALSLETLFGPVFVLVLVLFLVRLFAIGVGAYGAGIASGDSRTTSAVAWMAYITQAGVALGLAKKIHVEFETWGGAFATTMVAVVVLNQLIGPPFFRFVIRYVGETGKADVWHANATSLDEDDNETAPLAHAVPESVAHTVPESTVVKGSFHRNESRHRRPVAA</sequence>
<proteinExistence type="predicted"/>
<dbReference type="EMBL" id="HBIV01044079">
    <property type="protein sequence ID" value="CAE0679149.1"/>
    <property type="molecule type" value="Transcribed_RNA"/>
</dbReference>
<keyword evidence="2 6" id="KW-0812">Transmembrane</keyword>
<feature type="transmembrane region" description="Helical" evidence="6">
    <location>
        <begin position="438"/>
        <end position="461"/>
    </location>
</feature>
<feature type="domain" description="Cation/H+ exchanger transmembrane" evidence="8">
    <location>
        <begin position="134"/>
        <end position="517"/>
    </location>
</feature>
<dbReference type="InterPro" id="IPR006153">
    <property type="entry name" value="Cation/H_exchanger_TM"/>
</dbReference>
<feature type="signal peptide" evidence="7">
    <location>
        <begin position="1"/>
        <end position="18"/>
    </location>
</feature>
<reference evidence="9" key="1">
    <citation type="submission" date="2021-01" db="EMBL/GenBank/DDBJ databases">
        <authorList>
            <person name="Corre E."/>
            <person name="Pelletier E."/>
            <person name="Niang G."/>
            <person name="Scheremetjew M."/>
            <person name="Finn R."/>
            <person name="Kale V."/>
            <person name="Holt S."/>
            <person name="Cochrane G."/>
            <person name="Meng A."/>
            <person name="Brown T."/>
            <person name="Cohen L."/>
        </authorList>
    </citation>
    <scope>NUCLEOTIDE SEQUENCE</scope>
    <source>
        <strain evidence="9">CCCM811</strain>
    </source>
</reference>
<evidence type="ECO:0000259" key="8">
    <source>
        <dbReference type="Pfam" id="PF00999"/>
    </source>
</evidence>
<feature type="region of interest" description="Disordered" evidence="5">
    <location>
        <begin position="62"/>
        <end position="106"/>
    </location>
</feature>
<feature type="transmembrane region" description="Helical" evidence="6">
    <location>
        <begin position="312"/>
        <end position="336"/>
    </location>
</feature>
<protein>
    <recommendedName>
        <fullName evidence="8">Cation/H+ exchanger transmembrane domain-containing protein</fullName>
    </recommendedName>
</protein>
<feature type="transmembrane region" description="Helical" evidence="6">
    <location>
        <begin position="473"/>
        <end position="493"/>
    </location>
</feature>
<dbReference type="AlphaFoldDB" id="A0A6V3SV97"/>
<keyword evidence="3 6" id="KW-1133">Transmembrane helix</keyword>
<dbReference type="Pfam" id="PF00999">
    <property type="entry name" value="Na_H_Exchanger"/>
    <property type="match status" value="1"/>
</dbReference>
<feature type="transmembrane region" description="Helical" evidence="6">
    <location>
        <begin position="142"/>
        <end position="164"/>
    </location>
</feature>
<feature type="chain" id="PRO_5030161068" description="Cation/H+ exchanger transmembrane domain-containing protein" evidence="7">
    <location>
        <begin position="19"/>
        <end position="591"/>
    </location>
</feature>
<comment type="subcellular location">
    <subcellularLocation>
        <location evidence="1">Membrane</location>
        <topology evidence="1">Multi-pass membrane protein</topology>
    </subcellularLocation>
</comment>
<evidence type="ECO:0000256" key="2">
    <source>
        <dbReference type="ARBA" id="ARBA00022692"/>
    </source>
</evidence>
<evidence type="ECO:0000256" key="3">
    <source>
        <dbReference type="ARBA" id="ARBA00022989"/>
    </source>
</evidence>
<dbReference type="GO" id="GO:0015297">
    <property type="term" value="F:antiporter activity"/>
    <property type="evidence" value="ECO:0007669"/>
    <property type="project" value="InterPro"/>
</dbReference>
<evidence type="ECO:0000313" key="9">
    <source>
        <dbReference type="EMBL" id="CAE0679149.1"/>
    </source>
</evidence>
<feature type="transmembrane region" description="Helical" evidence="6">
    <location>
        <begin position="238"/>
        <end position="255"/>
    </location>
</feature>
<feature type="compositionally biased region" description="Basic and acidic residues" evidence="5">
    <location>
        <begin position="90"/>
        <end position="102"/>
    </location>
</feature>
<dbReference type="GO" id="GO:1902600">
    <property type="term" value="P:proton transmembrane transport"/>
    <property type="evidence" value="ECO:0007669"/>
    <property type="project" value="InterPro"/>
</dbReference>
<name>A0A6V3SV97_9EUKA</name>
<organism evidence="9">
    <name type="scientific">Lotharella globosa</name>
    <dbReference type="NCBI Taxonomy" id="91324"/>
    <lineage>
        <taxon>Eukaryota</taxon>
        <taxon>Sar</taxon>
        <taxon>Rhizaria</taxon>
        <taxon>Cercozoa</taxon>
        <taxon>Chlorarachniophyceae</taxon>
        <taxon>Lotharella</taxon>
    </lineage>
</organism>
<dbReference type="GO" id="GO:0016020">
    <property type="term" value="C:membrane"/>
    <property type="evidence" value="ECO:0007669"/>
    <property type="project" value="UniProtKB-SubCell"/>
</dbReference>
<evidence type="ECO:0000256" key="6">
    <source>
        <dbReference type="SAM" id="Phobius"/>
    </source>
</evidence>
<feature type="transmembrane region" description="Helical" evidence="6">
    <location>
        <begin position="207"/>
        <end position="226"/>
    </location>
</feature>
<dbReference type="Gene3D" id="1.20.1530.20">
    <property type="match status" value="1"/>
</dbReference>
<feature type="transmembrane region" description="Helical" evidence="6">
    <location>
        <begin position="116"/>
        <end position="135"/>
    </location>
</feature>
<feature type="transmembrane region" description="Helical" evidence="6">
    <location>
        <begin position="499"/>
        <end position="518"/>
    </location>
</feature>
<keyword evidence="7" id="KW-0732">Signal</keyword>
<evidence type="ECO:0000256" key="7">
    <source>
        <dbReference type="SAM" id="SignalP"/>
    </source>
</evidence>
<evidence type="ECO:0000256" key="4">
    <source>
        <dbReference type="ARBA" id="ARBA00023136"/>
    </source>
</evidence>
<accession>A0A6V3SV97</accession>
<keyword evidence="4 6" id="KW-0472">Membrane</keyword>
<gene>
    <name evidence="9" type="ORF">LGLO00237_LOCUS30932</name>
</gene>
<feature type="compositionally biased region" description="Polar residues" evidence="5">
    <location>
        <begin position="75"/>
        <end position="89"/>
    </location>
</feature>
<dbReference type="PANTHER" id="PTHR43021">
    <property type="entry name" value="NA(+)/H(+) ANTIPORTER-RELATED"/>
    <property type="match status" value="1"/>
</dbReference>
<evidence type="ECO:0000256" key="5">
    <source>
        <dbReference type="SAM" id="MobiDB-lite"/>
    </source>
</evidence>
<feature type="transmembrane region" description="Helical" evidence="6">
    <location>
        <begin position="357"/>
        <end position="377"/>
    </location>
</feature>
<feature type="transmembrane region" description="Helical" evidence="6">
    <location>
        <begin position="276"/>
        <end position="300"/>
    </location>
</feature>